<feature type="region of interest" description="Disordered" evidence="2">
    <location>
        <begin position="114"/>
        <end position="175"/>
    </location>
</feature>
<feature type="coiled-coil region" evidence="1">
    <location>
        <begin position="1534"/>
        <end position="1643"/>
    </location>
</feature>
<name>A0A427YL18_9TREE</name>
<keyword evidence="1" id="KW-0175">Coiled coil</keyword>
<feature type="region of interest" description="Disordered" evidence="2">
    <location>
        <begin position="1032"/>
        <end position="1077"/>
    </location>
</feature>
<feature type="coiled-coil region" evidence="1">
    <location>
        <begin position="749"/>
        <end position="983"/>
    </location>
</feature>
<gene>
    <name evidence="3" type="ORF">EHS25_009164</name>
</gene>
<dbReference type="OrthoDB" id="2590131at2759"/>
<feature type="coiled-coil region" evidence="1">
    <location>
        <begin position="483"/>
        <end position="542"/>
    </location>
</feature>
<feature type="compositionally biased region" description="Basic and acidic residues" evidence="2">
    <location>
        <begin position="358"/>
        <end position="375"/>
    </location>
</feature>
<comment type="caution">
    <text evidence="3">The sequence shown here is derived from an EMBL/GenBank/DDBJ whole genome shotgun (WGS) entry which is preliminary data.</text>
</comment>
<feature type="region of interest" description="Disordered" evidence="2">
    <location>
        <begin position="358"/>
        <end position="390"/>
    </location>
</feature>
<feature type="compositionally biased region" description="Low complexity" evidence="2">
    <location>
        <begin position="376"/>
        <end position="389"/>
    </location>
</feature>
<feature type="region of interest" description="Disordered" evidence="2">
    <location>
        <begin position="1817"/>
        <end position="1862"/>
    </location>
</feature>
<keyword evidence="4" id="KW-1185">Reference proteome</keyword>
<feature type="compositionally biased region" description="Basic and acidic residues" evidence="2">
    <location>
        <begin position="1066"/>
        <end position="1077"/>
    </location>
</feature>
<reference evidence="3 4" key="1">
    <citation type="submission" date="2018-11" db="EMBL/GenBank/DDBJ databases">
        <title>Genome sequence of Saitozyma podzolica DSM 27192.</title>
        <authorList>
            <person name="Aliyu H."/>
            <person name="Gorte O."/>
            <person name="Ochsenreither K."/>
        </authorList>
    </citation>
    <scope>NUCLEOTIDE SEQUENCE [LARGE SCALE GENOMIC DNA]</scope>
    <source>
        <strain evidence="3 4">DSM 27192</strain>
    </source>
</reference>
<feature type="region of interest" description="Disordered" evidence="2">
    <location>
        <begin position="1659"/>
        <end position="1723"/>
    </location>
</feature>
<feature type="region of interest" description="Disordered" evidence="2">
    <location>
        <begin position="1453"/>
        <end position="1474"/>
    </location>
</feature>
<dbReference type="PANTHER" id="PTHR18937">
    <property type="entry name" value="STRUCTURAL MAINTENANCE OF CHROMOSOMES SMC FAMILY MEMBER"/>
    <property type="match status" value="1"/>
</dbReference>
<dbReference type="STRING" id="1890683.A0A427YL18"/>
<feature type="region of interest" description="Disordered" evidence="2">
    <location>
        <begin position="195"/>
        <end position="239"/>
    </location>
</feature>
<dbReference type="Proteomes" id="UP000279259">
    <property type="component" value="Unassembled WGS sequence"/>
</dbReference>
<feature type="coiled-coil region" evidence="1">
    <location>
        <begin position="610"/>
        <end position="718"/>
    </location>
</feature>
<accession>A0A427YL18</accession>
<evidence type="ECO:0000313" key="4">
    <source>
        <dbReference type="Proteomes" id="UP000279259"/>
    </source>
</evidence>
<evidence type="ECO:0000256" key="2">
    <source>
        <dbReference type="SAM" id="MobiDB-lite"/>
    </source>
</evidence>
<protein>
    <submittedName>
        <fullName evidence="3">Uncharacterized protein</fullName>
    </submittedName>
</protein>
<evidence type="ECO:0000313" key="3">
    <source>
        <dbReference type="EMBL" id="RSH91794.1"/>
    </source>
</evidence>
<evidence type="ECO:0000256" key="1">
    <source>
        <dbReference type="SAM" id="Coils"/>
    </source>
</evidence>
<organism evidence="3 4">
    <name type="scientific">Saitozyma podzolica</name>
    <dbReference type="NCBI Taxonomy" id="1890683"/>
    <lineage>
        <taxon>Eukaryota</taxon>
        <taxon>Fungi</taxon>
        <taxon>Dikarya</taxon>
        <taxon>Basidiomycota</taxon>
        <taxon>Agaricomycotina</taxon>
        <taxon>Tremellomycetes</taxon>
        <taxon>Tremellales</taxon>
        <taxon>Trimorphomycetaceae</taxon>
        <taxon>Saitozyma</taxon>
    </lineage>
</organism>
<dbReference type="PANTHER" id="PTHR18937:SF171">
    <property type="entry name" value="SPORULATION PROTEIN SPO15"/>
    <property type="match status" value="1"/>
</dbReference>
<feature type="compositionally biased region" description="Basic and acidic residues" evidence="2">
    <location>
        <begin position="118"/>
        <end position="158"/>
    </location>
</feature>
<feature type="compositionally biased region" description="Basic and acidic residues" evidence="2">
    <location>
        <begin position="1454"/>
        <end position="1472"/>
    </location>
</feature>
<proteinExistence type="predicted"/>
<dbReference type="Gene3D" id="1.10.287.1490">
    <property type="match status" value="1"/>
</dbReference>
<feature type="compositionally biased region" description="Low complexity" evidence="2">
    <location>
        <begin position="1659"/>
        <end position="1672"/>
    </location>
</feature>
<feature type="compositionally biased region" description="Low complexity" evidence="2">
    <location>
        <begin position="1694"/>
        <end position="1704"/>
    </location>
</feature>
<feature type="compositionally biased region" description="Low complexity" evidence="2">
    <location>
        <begin position="209"/>
        <end position="220"/>
    </location>
</feature>
<sequence>MSFFGSDGQDHQIKHLKAQVSAKDAELNSLRNELTKKDDVLVAEKRGKEDALYQLQKEADRAETAEKSLLAKSNEVSALRQTTFNLESSLKTANEKLKKEEKETQRLQYELDCAGSSNEHDRTRKLQDEKSTLSSKVKDLEATLRKKESEIEGLRADGDSSAGWGAQPTGRSDKARLLSMENELSMLRTENDKLKAAVPLPSSPRMKKSSTSSNFFGSSPSPLPVKTKSRRRSTSLSVDPRVQDLEAELDHLRSTQNSAELDGLKLKLAAAISARDKIENQKLALEKSSRREMEELRTRLEELTDEVEYHRSNGSSRDNGEVEKVKKDLGARIASLEEVLWKKTDEIAKLEKQVARMEDLEAELESEKSARRDSEAASTTAPEPASSPEIAVLQDKVSLLEAELSEARATTSSSGSTSSAKQLRQLQRELDAAKREKDALQSELDQSDDILAKKDEEILHLRGALPLPGSPVLGTTPVHDGRVRELELQVESLQEEIRELEASGADTIRKLEGQLETAKAALAQAKSELESTMIEGDKLRADAESFLSQRATLEAEVKQTRDALSVKEHDIVAIEKDLGDVSEQLIIERTAVSDLQAKLGEAAVSSDARAAEMAATLRTMEQAMKELEASESSTTQKHDALLLDAQRLEQDVEKLQMQLDNAEHTAREAIASMQEQLVSATNSIKEEEATSEARRIELGDAKNQLEQATTRADDLDERFRNAGTRIFELEALLAETQETLANRSTESEARGKDEALFELKEKVEQLQQTLQQTKAEHEKDVSSVEFLRAQDSREATARARQLQQRISELEQRVKQVGAELAEKQANLVQVKELAEGYERRIAELQALPPSPTSTVPESNVEQEETKHIALMHAKIEKLRVERDDLRQKVSYLTHESRFALRAAEEDKASAMEDLQRARIDLKQKAAAHEAARTEAAGLQERLSTMTSRLESAEASFAAASTDKHDLADKVAHLELDLSRAQKERAEVDGTVALLLSRHARAELERDRARGDFSKAAKEQQRLEARIDRLQSARENAGESGDQAEDGEAIEGARSRKTSGTSSVADTEDHKQQVDDLRGRVERRDVTIANLQRELKKAKTSEAMASMAVTEHEAEMEEIQEALDQAKADANAKDVELAKVVGSLETMRSDLEKRTSELETTRNEVGVLRTAESELRTQIERVQAELVAAESEVAELKALSAGIQQELDSARSAEATIREQLDSARVEAELLQEQLVTARQHAAESSAATIASLESDKAALESRTKDLEDQLSEILDKLASGEKKRAETETTSGAELEEAMSRVAELEKIVAGKEEEIAQLKSQAETLVEELTQVESGHEEAIKRASDELQEKERTHGEVLKSMEEQREGLRIQLEQGVNESADLASRLSLAQAECEAEKTRAEAALASAQDRQSTIDDLRKTVSELENTSSQAGDKCSALEVRIAELQAAAVSASEKEATRNAEMQQLEKAHSEAQASLAEMKTRLHQAETSSAGNDDVVKTLREEVDKLAKQSKQAAGLLRFQENETKTISKALMMVKEELGSAQRMVETANKQLKESQIELDKLVAENAKLKAGLANAENHADDSDVQELKERLQELEASLTIKVQEVDEADDRVREVYKANAKLEKKVAKLQRQLAATTTESQTALNTALNAKLSASASVTDSASVKTSAPGSSRSLEVTRVTSMPPPPVPVSRVSTTATTPNHAPVTATIPLSPARTPLAPQPRAALRSVNIFDQAHHDTAPVLALTPGSAIGAKRLREESADEKPLPAEAIVLPPAHFKASASPFRKASRPAFTPSRGGNVFASVKDRNVGVSKENANATPRTQGVFGGKISSSNTPRNAFAPNPLPLPPRNAFSVDP</sequence>
<dbReference type="EMBL" id="RSCD01000007">
    <property type="protein sequence ID" value="RSH91794.1"/>
    <property type="molecule type" value="Genomic_DNA"/>
</dbReference>